<gene>
    <name evidence="2" type="ORF">IWQ60_011822</name>
</gene>
<sequence>MFGEIHTCAATVTFTVALVSLRRLADHRPTRGLLRYLYVQQVLTLNLVAVPCAVVIGLQISQYYWLCHIQAAVFACLYIASTLNRGLIAALGERAISTDGSPGSNYT</sequence>
<evidence type="ECO:0000313" key="2">
    <source>
        <dbReference type="EMBL" id="KAJ1907629.1"/>
    </source>
</evidence>
<name>A0A9W7ZN94_9FUNG</name>
<dbReference type="Proteomes" id="UP001150569">
    <property type="component" value="Unassembled WGS sequence"/>
</dbReference>
<dbReference type="AlphaFoldDB" id="A0A9W7ZN94"/>
<evidence type="ECO:0000313" key="3">
    <source>
        <dbReference type="Proteomes" id="UP001150569"/>
    </source>
</evidence>
<feature type="transmembrane region" description="Helical" evidence="1">
    <location>
        <begin position="6"/>
        <end position="25"/>
    </location>
</feature>
<feature type="non-terminal residue" evidence="2">
    <location>
        <position position="107"/>
    </location>
</feature>
<accession>A0A9W7ZN94</accession>
<feature type="transmembrane region" description="Helical" evidence="1">
    <location>
        <begin position="37"/>
        <end position="57"/>
    </location>
</feature>
<reference evidence="2" key="1">
    <citation type="submission" date="2022-07" db="EMBL/GenBank/DDBJ databases">
        <title>Phylogenomic reconstructions and comparative analyses of Kickxellomycotina fungi.</title>
        <authorList>
            <person name="Reynolds N.K."/>
            <person name="Stajich J.E."/>
            <person name="Barry K."/>
            <person name="Grigoriev I.V."/>
            <person name="Crous P."/>
            <person name="Smith M.E."/>
        </authorList>
    </citation>
    <scope>NUCLEOTIDE SEQUENCE</scope>
    <source>
        <strain evidence="2">RSA 861</strain>
    </source>
</reference>
<evidence type="ECO:0000256" key="1">
    <source>
        <dbReference type="SAM" id="Phobius"/>
    </source>
</evidence>
<protein>
    <submittedName>
        <fullName evidence="2">Uncharacterized protein</fullName>
    </submittedName>
</protein>
<organism evidence="2 3">
    <name type="scientific">Tieghemiomyces parasiticus</name>
    <dbReference type="NCBI Taxonomy" id="78921"/>
    <lineage>
        <taxon>Eukaryota</taxon>
        <taxon>Fungi</taxon>
        <taxon>Fungi incertae sedis</taxon>
        <taxon>Zoopagomycota</taxon>
        <taxon>Kickxellomycotina</taxon>
        <taxon>Dimargaritomycetes</taxon>
        <taxon>Dimargaritales</taxon>
        <taxon>Dimargaritaceae</taxon>
        <taxon>Tieghemiomyces</taxon>
    </lineage>
</organism>
<dbReference type="EMBL" id="JANBPT010001455">
    <property type="protein sequence ID" value="KAJ1907629.1"/>
    <property type="molecule type" value="Genomic_DNA"/>
</dbReference>
<keyword evidence="3" id="KW-1185">Reference proteome</keyword>
<keyword evidence="1" id="KW-0472">Membrane</keyword>
<feature type="transmembrane region" description="Helical" evidence="1">
    <location>
        <begin position="63"/>
        <end position="80"/>
    </location>
</feature>
<proteinExistence type="predicted"/>
<keyword evidence="1" id="KW-1133">Transmembrane helix</keyword>
<keyword evidence="1" id="KW-0812">Transmembrane</keyword>
<comment type="caution">
    <text evidence="2">The sequence shown here is derived from an EMBL/GenBank/DDBJ whole genome shotgun (WGS) entry which is preliminary data.</text>
</comment>